<dbReference type="InterPro" id="IPR001000">
    <property type="entry name" value="GH10_dom"/>
</dbReference>
<evidence type="ECO:0000313" key="6">
    <source>
        <dbReference type="EMBL" id="OAO98070.1"/>
    </source>
</evidence>
<dbReference type="PANTHER" id="PTHR31490">
    <property type="entry name" value="GLYCOSYL HYDROLASE"/>
    <property type="match status" value="1"/>
</dbReference>
<keyword evidence="4" id="KW-0624">Polysaccharide degradation</keyword>
<name>A0A178UX30_ARATH</name>
<dbReference type="InterPro" id="IPR044846">
    <property type="entry name" value="GH10"/>
</dbReference>
<evidence type="ECO:0000259" key="5">
    <source>
        <dbReference type="PROSITE" id="PS51760"/>
    </source>
</evidence>
<dbReference type="PROSITE" id="PS51760">
    <property type="entry name" value="GH10_2"/>
    <property type="match status" value="1"/>
</dbReference>
<comment type="caution">
    <text evidence="6">The sequence shown here is derived from an EMBL/GenBank/DDBJ whole genome shotgun (WGS) entry which is preliminary data.</text>
</comment>
<evidence type="ECO:0000256" key="4">
    <source>
        <dbReference type="ARBA" id="ARBA00023326"/>
    </source>
</evidence>
<proteinExistence type="inferred from homology"/>
<dbReference type="GO" id="GO:0000272">
    <property type="term" value="P:polysaccharide catabolic process"/>
    <property type="evidence" value="ECO:0007669"/>
    <property type="project" value="UniProtKB-KW"/>
</dbReference>
<keyword evidence="3" id="KW-0119">Carbohydrate metabolism</keyword>
<comment type="similarity">
    <text evidence="1">Belongs to the glycosyl hydrolase 10 (cellulase F) family.</text>
</comment>
<evidence type="ECO:0000256" key="3">
    <source>
        <dbReference type="ARBA" id="ARBA00023277"/>
    </source>
</evidence>
<dbReference type="Pfam" id="PF00331">
    <property type="entry name" value="Glyco_hydro_10"/>
    <property type="match status" value="2"/>
</dbReference>
<dbReference type="EMBL" id="LUHQ01000004">
    <property type="protein sequence ID" value="OAO98070.1"/>
    <property type="molecule type" value="Genomic_DNA"/>
</dbReference>
<sequence>MNNKGETIPNATISIEQKKLGYPFGCAVENNILGNQAYQNWFTQRFTVTTFGNEMKWYSTERIRGQEDYSTADAMLSFFKSHGIAVRGTMFYGMILRQLLGWDVVNENLHFSFFESKFGPKASYNTYTMAHAVDPRTPMFMNEYNTLEQPKDLTSSPARYLGKLRELQSIRVAGKIPLAIGLESHFSTPNIPYMRSALDTLGATGLPIWLTEIDVDAPPNVRANYFEQVLREGHAHPKVNGMVMWTGYSPSGCYRMCLTDGNFKNLPTGDVVDKLLREWGGLRSQTTGVTDANGLFEAPLFHGDYDLRISHPLTNSKASYNFTLTSDDDSSQKQPSLYVFRV</sequence>
<protein>
    <recommendedName>
        <fullName evidence="5">GH10 domain-containing protein</fullName>
    </recommendedName>
</protein>
<dbReference type="InterPro" id="IPR017853">
    <property type="entry name" value="GH"/>
</dbReference>
<evidence type="ECO:0000256" key="2">
    <source>
        <dbReference type="ARBA" id="ARBA00022801"/>
    </source>
</evidence>
<evidence type="ECO:0000256" key="1">
    <source>
        <dbReference type="ARBA" id="ARBA00007495"/>
    </source>
</evidence>
<keyword evidence="2" id="KW-0378">Hydrolase</keyword>
<dbReference type="GO" id="GO:0031176">
    <property type="term" value="F:endo-1,4-beta-xylanase activity"/>
    <property type="evidence" value="ECO:0007669"/>
    <property type="project" value="UniProtKB-ARBA"/>
</dbReference>
<dbReference type="SUPFAM" id="SSF51445">
    <property type="entry name" value="(Trans)glycosidases"/>
    <property type="match status" value="1"/>
</dbReference>
<gene>
    <name evidence="6" type="ordered locus">AXX17_At4g38670</name>
</gene>
<dbReference type="Proteomes" id="UP000078284">
    <property type="component" value="Chromosome 4"/>
</dbReference>
<dbReference type="Gene3D" id="3.20.20.80">
    <property type="entry name" value="Glycosidases"/>
    <property type="match status" value="2"/>
</dbReference>
<dbReference type="PANTHER" id="PTHR31490:SF2">
    <property type="entry name" value="GLYCOSYL HYDROLASE FAMILY 10 PROTEIN"/>
    <property type="match status" value="1"/>
</dbReference>
<dbReference type="AlphaFoldDB" id="A0A178UX30"/>
<feature type="domain" description="GH10" evidence="5">
    <location>
        <begin position="5"/>
        <end position="275"/>
    </location>
</feature>
<reference evidence="7" key="1">
    <citation type="journal article" date="2016" name="Proc. Natl. Acad. Sci. U.S.A.">
        <title>Chromosome-level assembly of Arabidopsis thaliana Ler reveals the extent of translocation and inversion polymorphisms.</title>
        <authorList>
            <person name="Zapata L."/>
            <person name="Ding J."/>
            <person name="Willing E.M."/>
            <person name="Hartwig B."/>
            <person name="Bezdan D."/>
            <person name="Jiao W.B."/>
            <person name="Patel V."/>
            <person name="Velikkakam James G."/>
            <person name="Koornneef M."/>
            <person name="Ossowski S."/>
            <person name="Schneeberger K."/>
        </authorList>
    </citation>
    <scope>NUCLEOTIDE SEQUENCE [LARGE SCALE GENOMIC DNA]</scope>
    <source>
        <strain evidence="7">cv. Landsberg erecta</strain>
    </source>
</reference>
<organism evidence="6 7">
    <name type="scientific">Arabidopsis thaliana</name>
    <name type="common">Mouse-ear cress</name>
    <dbReference type="NCBI Taxonomy" id="3702"/>
    <lineage>
        <taxon>Eukaryota</taxon>
        <taxon>Viridiplantae</taxon>
        <taxon>Streptophyta</taxon>
        <taxon>Embryophyta</taxon>
        <taxon>Tracheophyta</taxon>
        <taxon>Spermatophyta</taxon>
        <taxon>Magnoliopsida</taxon>
        <taxon>eudicotyledons</taxon>
        <taxon>Gunneridae</taxon>
        <taxon>Pentapetalae</taxon>
        <taxon>rosids</taxon>
        <taxon>malvids</taxon>
        <taxon>Brassicales</taxon>
        <taxon>Brassicaceae</taxon>
        <taxon>Camelineae</taxon>
        <taxon>Arabidopsis</taxon>
    </lineage>
</organism>
<accession>A0A178UX30</accession>
<dbReference type="SMART" id="SM00633">
    <property type="entry name" value="Glyco_10"/>
    <property type="match status" value="1"/>
</dbReference>
<evidence type="ECO:0000313" key="7">
    <source>
        <dbReference type="Proteomes" id="UP000078284"/>
    </source>
</evidence>